<evidence type="ECO:0000313" key="1">
    <source>
        <dbReference type="EMBL" id="KAJ9105731.1"/>
    </source>
</evidence>
<accession>A0ACC2W4G7</accession>
<dbReference type="Proteomes" id="UP001241377">
    <property type="component" value="Unassembled WGS sequence"/>
</dbReference>
<organism evidence="1 2">
    <name type="scientific">Naganishia cerealis</name>
    <dbReference type="NCBI Taxonomy" id="610337"/>
    <lineage>
        <taxon>Eukaryota</taxon>
        <taxon>Fungi</taxon>
        <taxon>Dikarya</taxon>
        <taxon>Basidiomycota</taxon>
        <taxon>Agaricomycotina</taxon>
        <taxon>Tremellomycetes</taxon>
        <taxon>Filobasidiales</taxon>
        <taxon>Filobasidiaceae</taxon>
        <taxon>Naganishia</taxon>
    </lineage>
</organism>
<keyword evidence="2" id="KW-1185">Reference proteome</keyword>
<proteinExistence type="predicted"/>
<protein>
    <submittedName>
        <fullName evidence="1">Uncharacterized protein</fullName>
    </submittedName>
</protein>
<name>A0ACC2W4G7_9TREE</name>
<reference evidence="1" key="1">
    <citation type="submission" date="2023-04" db="EMBL/GenBank/DDBJ databases">
        <title>Draft Genome sequencing of Naganishia species isolated from polar environments using Oxford Nanopore Technology.</title>
        <authorList>
            <person name="Leo P."/>
            <person name="Venkateswaran K."/>
        </authorList>
    </citation>
    <scope>NUCLEOTIDE SEQUENCE</scope>
    <source>
        <strain evidence="1">MNA-CCFEE 5261</strain>
    </source>
</reference>
<evidence type="ECO:0000313" key="2">
    <source>
        <dbReference type="Proteomes" id="UP001241377"/>
    </source>
</evidence>
<dbReference type="EMBL" id="JASBWR010000033">
    <property type="protein sequence ID" value="KAJ9105731.1"/>
    <property type="molecule type" value="Genomic_DNA"/>
</dbReference>
<sequence length="701" mass="80201">MVFNVKDSEYRTTVEASELPFEVVKLENVPIPMKDGAVLYAHIWIPREANDGHKKVGTLVEYLPYRKNDFTAIRDSIRHPYYAGHGLALIRVDMRGCGDSDGVLLGEYLEQEQDDNMEVFNWIVSQKWSNGNIGQFGKSWGGFNGLQAAFRQHPALKTIITLCSTDDRYADDVHYRGGCLLASDMLWWASTMFAYNARPQDPRIRKDWRDNWFQRLETEPNAIEWLKHQRRDDFWKHGSVCEDYSKVDIPVLAVGGWRDGYTNAIFRMMENLPNPESKGIVGPWVHEYPEVATPYPGMGYNQVAVSWFDKYLTTDEEIKAKVAASLSLPKDFELEKLAKLSAYIQDPTSVSESYEYREGKWVSQSVSPENFFELKMDANLVCLTEDKVENTSHLEFSGAMEHGLFRGTWCPFGQDGDFPTDQKIEDSKCLTIDSGALQQDFQFLGFPIFKAKVSSDSELANLTVRLVDLNPHTKENYLVSWGIANLSHLVGDETNPQHLEVGKKYEFTIKLDAIGYKFAKGHRIRLSLSTADWPSSWPSSKTPTLKIFSGSSLSLPMVNTDGFEVRSWPLPESLAPCERKILRKEARTREVVHDYINGTWTINDFSDEGKRTIVHNGAELGSWNKNVWSIKEKDPLSAYNKCDWELTVGRAEDDWQVKLLTTSTMKSDEKNFYLENGLQAFENNVKVFEKTWENTIARDFI</sequence>
<gene>
    <name evidence="1" type="ORF">QFC19_003506</name>
</gene>
<comment type="caution">
    <text evidence="1">The sequence shown here is derived from an EMBL/GenBank/DDBJ whole genome shotgun (WGS) entry which is preliminary data.</text>
</comment>